<dbReference type="AlphaFoldDB" id="A0A8S0XCH7"/>
<dbReference type="KEGG" id="aacx:DEACI_3141"/>
<dbReference type="Proteomes" id="UP000836597">
    <property type="component" value="Chromosome"/>
</dbReference>
<organism evidence="2">
    <name type="scientific">Acididesulfobacillus acetoxydans</name>
    <dbReference type="NCBI Taxonomy" id="1561005"/>
    <lineage>
        <taxon>Bacteria</taxon>
        <taxon>Bacillati</taxon>
        <taxon>Bacillota</taxon>
        <taxon>Clostridia</taxon>
        <taxon>Eubacteriales</taxon>
        <taxon>Peptococcaceae</taxon>
        <taxon>Acididesulfobacillus</taxon>
    </lineage>
</organism>
<dbReference type="EMBL" id="CDGJ01000005">
    <property type="protein sequence ID" value="CEJ05921.1"/>
    <property type="molecule type" value="Genomic_DNA"/>
</dbReference>
<dbReference type="RefSeq" id="WP_240985829.1">
    <property type="nucleotide sequence ID" value="NZ_CDGJ01000005.1"/>
</dbReference>
<evidence type="ECO:0000313" key="2">
    <source>
        <dbReference type="EMBL" id="CAA7602466.1"/>
    </source>
</evidence>
<sequence length="76" mass="8862">MLPNNDEALRFLREFEVSSRDYLKEKGVGEREIANAQLDMQWNLLHTILQQHPLPVRRRQAGPRRPASRKARATIA</sequence>
<accession>A0A8S0XCH7</accession>
<dbReference type="EMBL" id="LR746496">
    <property type="protein sequence ID" value="CAA7602466.1"/>
    <property type="molecule type" value="Genomic_DNA"/>
</dbReference>
<reference evidence="3" key="1">
    <citation type="submission" date="2014-11" db="EMBL/GenBank/DDBJ databases">
        <authorList>
            <person name="Hornung B.V."/>
        </authorList>
    </citation>
    <scope>NUCLEOTIDE SEQUENCE</scope>
    <source>
        <strain evidence="3">INE</strain>
    </source>
</reference>
<evidence type="ECO:0000256" key="1">
    <source>
        <dbReference type="SAM" id="MobiDB-lite"/>
    </source>
</evidence>
<protein>
    <submittedName>
        <fullName evidence="2">Uncharacterized protein</fullName>
    </submittedName>
</protein>
<evidence type="ECO:0000313" key="3">
    <source>
        <dbReference type="EMBL" id="CEJ05921.1"/>
    </source>
</evidence>
<name>A0A8S0XCH7_9FIRM</name>
<proteinExistence type="predicted"/>
<keyword evidence="4" id="KW-1185">Reference proteome</keyword>
<evidence type="ECO:0000313" key="4">
    <source>
        <dbReference type="Proteomes" id="UP001071230"/>
    </source>
</evidence>
<feature type="compositionally biased region" description="Basic residues" evidence="1">
    <location>
        <begin position="55"/>
        <end position="76"/>
    </location>
</feature>
<gene>
    <name evidence="3" type="ORF">DEACI_0341</name>
    <name evidence="2" type="ORF">DEACI_3141</name>
</gene>
<reference evidence="2" key="2">
    <citation type="submission" date="2020-01" db="EMBL/GenBank/DDBJ databases">
        <authorList>
            <person name="Hornung B."/>
        </authorList>
    </citation>
    <scope>NUCLEOTIDE SEQUENCE</scope>
    <source>
        <strain evidence="2">PacBioINE</strain>
    </source>
</reference>
<feature type="region of interest" description="Disordered" evidence="1">
    <location>
        <begin position="53"/>
        <end position="76"/>
    </location>
</feature>
<dbReference type="Proteomes" id="UP001071230">
    <property type="component" value="Unassembled WGS sequence"/>
</dbReference>